<dbReference type="InterPro" id="IPR005170">
    <property type="entry name" value="Transptr-assoc_dom"/>
</dbReference>
<dbReference type="Pfam" id="PF00571">
    <property type="entry name" value="CBS"/>
    <property type="match status" value="2"/>
</dbReference>
<dbReference type="SUPFAM" id="SSF56176">
    <property type="entry name" value="FAD-binding/transporter-associated domain-like"/>
    <property type="match status" value="1"/>
</dbReference>
<dbReference type="Pfam" id="PF01595">
    <property type="entry name" value="CNNM"/>
    <property type="match status" value="1"/>
</dbReference>
<dbReference type="Proteomes" id="UP001464555">
    <property type="component" value="Unassembled WGS sequence"/>
</dbReference>
<evidence type="ECO:0000256" key="4">
    <source>
        <dbReference type="ARBA" id="ARBA00022989"/>
    </source>
</evidence>
<dbReference type="PROSITE" id="PS51846">
    <property type="entry name" value="CNNM"/>
    <property type="match status" value="1"/>
</dbReference>
<dbReference type="CDD" id="cd04590">
    <property type="entry name" value="CBS_pair_CorC_HlyC_assoc"/>
    <property type="match status" value="1"/>
</dbReference>
<evidence type="ECO:0000256" key="7">
    <source>
        <dbReference type="PROSITE-ProRule" id="PRU00703"/>
    </source>
</evidence>
<keyword evidence="4 8" id="KW-1133">Transmembrane helix</keyword>
<dbReference type="Gene3D" id="3.30.465.10">
    <property type="match status" value="1"/>
</dbReference>
<evidence type="ECO:0000256" key="9">
    <source>
        <dbReference type="SAM" id="Phobius"/>
    </source>
</evidence>
<evidence type="ECO:0000313" key="13">
    <source>
        <dbReference type="Proteomes" id="UP001464555"/>
    </source>
</evidence>
<keyword evidence="2 8" id="KW-0812">Transmembrane</keyword>
<evidence type="ECO:0000256" key="1">
    <source>
        <dbReference type="ARBA" id="ARBA00004141"/>
    </source>
</evidence>
<dbReference type="SUPFAM" id="SSF54631">
    <property type="entry name" value="CBS-domain pair"/>
    <property type="match status" value="1"/>
</dbReference>
<evidence type="ECO:0000256" key="3">
    <source>
        <dbReference type="ARBA" id="ARBA00022737"/>
    </source>
</evidence>
<feature type="transmembrane region" description="Helical" evidence="9">
    <location>
        <begin position="143"/>
        <end position="159"/>
    </location>
</feature>
<evidence type="ECO:0000256" key="8">
    <source>
        <dbReference type="PROSITE-ProRule" id="PRU01193"/>
    </source>
</evidence>
<sequence length="422" mass="47553">METAVIILCLLLSAFFSGMEIAYVSSNKVYLEVEKKQSTIISKILTRLTEKPTLFMTSMLVGNSIVLVIYGYYMGNDVLRWLYPAIGGMNVFFQLFLQIAISTFIILLTAEFIPKIFFQVYANTLIKFFAIPAYGFYCVFKKVSGLIIVVADLILVKLLRTKGDTQKAFFSRGELGTYITEQLNGADEQEEVDTEIQIFRNALEFSGLKARDIMTPRTEIAAIALDDVVAELRQLFIETGYSKIVVYEGNLDNIIGYVHSFEMFKKPASVQSAMIPIEYAPQTIYIKDLLNMLTRKRKSMVVILDEYGGTSGIITIEDIIEELFGEIEDEHDDAGGDIIEIALEDGGFIFSARMDVEYINEKYSLNIPETDSYTTLGGFAVHHAKEIPQTGEKLLTEGFEIFIERASAKKIELIKLVPLQIK</sequence>
<dbReference type="InterPro" id="IPR000644">
    <property type="entry name" value="CBS_dom"/>
</dbReference>
<feature type="transmembrane region" description="Helical" evidence="9">
    <location>
        <begin position="54"/>
        <end position="73"/>
    </location>
</feature>
<evidence type="ECO:0000256" key="5">
    <source>
        <dbReference type="ARBA" id="ARBA00023122"/>
    </source>
</evidence>
<feature type="domain" description="CBS" evidence="10">
    <location>
        <begin position="270"/>
        <end position="330"/>
    </location>
</feature>
<evidence type="ECO:0000313" key="12">
    <source>
        <dbReference type="EMBL" id="MEL1243513.1"/>
    </source>
</evidence>
<keyword evidence="6 8" id="KW-0472">Membrane</keyword>
<accession>A0ABU9HTM8</accession>
<keyword evidence="13" id="KW-1185">Reference proteome</keyword>
<evidence type="ECO:0000256" key="2">
    <source>
        <dbReference type="ARBA" id="ARBA00022692"/>
    </source>
</evidence>
<proteinExistence type="predicted"/>
<dbReference type="Pfam" id="PF03471">
    <property type="entry name" value="CorC_HlyC"/>
    <property type="match status" value="1"/>
</dbReference>
<evidence type="ECO:0000259" key="10">
    <source>
        <dbReference type="PROSITE" id="PS51371"/>
    </source>
</evidence>
<feature type="domain" description="CNNM transmembrane" evidence="11">
    <location>
        <begin position="1"/>
        <end position="191"/>
    </location>
</feature>
<dbReference type="InterPro" id="IPR016169">
    <property type="entry name" value="FAD-bd_PCMH_sub2"/>
</dbReference>
<reference evidence="12 13" key="1">
    <citation type="submission" date="2024-04" db="EMBL/GenBank/DDBJ databases">
        <title>Flavobacterium sp. DGU11 16S ribosomal RNA gene Genome sequencing and assembly.</title>
        <authorList>
            <person name="Park S."/>
        </authorList>
    </citation>
    <scope>NUCLEOTIDE SEQUENCE [LARGE SCALE GENOMIC DNA]</scope>
    <source>
        <strain evidence="12 13">DGU11</strain>
    </source>
</reference>
<dbReference type="PANTHER" id="PTHR22777">
    <property type="entry name" value="HEMOLYSIN-RELATED"/>
    <property type="match status" value="1"/>
</dbReference>
<keyword evidence="5 7" id="KW-0129">CBS domain</keyword>
<dbReference type="PANTHER" id="PTHR22777:SF17">
    <property type="entry name" value="UPF0053 PROTEIN SLL0260"/>
    <property type="match status" value="1"/>
</dbReference>
<comment type="subcellular location">
    <subcellularLocation>
        <location evidence="1">Membrane</location>
        <topology evidence="1">Multi-pass membrane protein</topology>
    </subcellularLocation>
</comment>
<evidence type="ECO:0000259" key="11">
    <source>
        <dbReference type="PROSITE" id="PS51846"/>
    </source>
</evidence>
<dbReference type="EMBL" id="JBBYHR010000002">
    <property type="protein sequence ID" value="MEL1243513.1"/>
    <property type="molecule type" value="Genomic_DNA"/>
</dbReference>
<dbReference type="Gene3D" id="3.10.580.10">
    <property type="entry name" value="CBS-domain"/>
    <property type="match status" value="1"/>
</dbReference>
<dbReference type="RefSeq" id="WP_341695829.1">
    <property type="nucleotide sequence ID" value="NZ_JBBYHR010000002.1"/>
</dbReference>
<dbReference type="InterPro" id="IPR002550">
    <property type="entry name" value="CNNM"/>
</dbReference>
<feature type="transmembrane region" description="Helical" evidence="9">
    <location>
        <begin position="85"/>
        <end position="110"/>
    </location>
</feature>
<dbReference type="PROSITE" id="PS51371">
    <property type="entry name" value="CBS"/>
    <property type="match status" value="1"/>
</dbReference>
<gene>
    <name evidence="12" type="ORF">AAEO56_04500</name>
</gene>
<comment type="caution">
    <text evidence="12">The sequence shown here is derived from an EMBL/GenBank/DDBJ whole genome shotgun (WGS) entry which is preliminary data.</text>
</comment>
<dbReference type="InterPro" id="IPR044751">
    <property type="entry name" value="Ion_transp-like_CBS"/>
</dbReference>
<keyword evidence="3" id="KW-0677">Repeat</keyword>
<protein>
    <submittedName>
        <fullName evidence="12">Hemolysin family protein</fullName>
    </submittedName>
</protein>
<organism evidence="12 13">
    <name type="scientific">Flavobacterium arundinis</name>
    <dbReference type="NCBI Taxonomy" id="3139143"/>
    <lineage>
        <taxon>Bacteria</taxon>
        <taxon>Pseudomonadati</taxon>
        <taxon>Bacteroidota</taxon>
        <taxon>Flavobacteriia</taxon>
        <taxon>Flavobacteriales</taxon>
        <taxon>Flavobacteriaceae</taxon>
        <taxon>Flavobacterium</taxon>
    </lineage>
</organism>
<dbReference type="InterPro" id="IPR036318">
    <property type="entry name" value="FAD-bd_PCMH-like_sf"/>
</dbReference>
<dbReference type="SMART" id="SM01091">
    <property type="entry name" value="CorC_HlyC"/>
    <property type="match status" value="1"/>
</dbReference>
<dbReference type="InterPro" id="IPR046342">
    <property type="entry name" value="CBS_dom_sf"/>
</dbReference>
<evidence type="ECO:0000256" key="6">
    <source>
        <dbReference type="ARBA" id="ARBA00023136"/>
    </source>
</evidence>
<name>A0ABU9HTM8_9FLAO</name>